<accession>A0A552U9E4</accession>
<dbReference type="Proteomes" id="UP000317894">
    <property type="component" value="Unassembled WGS sequence"/>
</dbReference>
<keyword evidence="1" id="KW-1133">Transmembrane helix</keyword>
<sequence>MIEVVERIGKIIALVAAIIAAGISANTLLSNRVKDRQLQYSAFRTAVTAEEAYYRALYADYMLLFAKDLDGQQDLKLAKLRGLIAFANRKVPSFVEFDVADAEKLEATARLKQMQATVLNSLGEVEVADPEKQAQITQLLFSGKVSKIATVTEASAAATQKPATDAEPPVRAAKGEAIVRLSPVSQTGWDVDLFWCSGPDGAVNAEIAKKLGASLSEPAKSGRAIAPGVTLGQIRVRSVSATYPAAGAQAGRRVVYDSGPGEGDAATAIGTSLNAALGSENGAPFTLVEASRRRTQWYISAFVCAPRAAPVSRAAPAP</sequence>
<proteinExistence type="predicted"/>
<dbReference type="RefSeq" id="WP_144335016.1">
    <property type="nucleotide sequence ID" value="NZ_VJWA01000002.1"/>
</dbReference>
<name>A0A552U9E4_9SPHN</name>
<evidence type="ECO:0000313" key="2">
    <source>
        <dbReference type="EMBL" id="TRW14846.1"/>
    </source>
</evidence>
<keyword evidence="3" id="KW-1185">Reference proteome</keyword>
<dbReference type="AlphaFoldDB" id="A0A552U9E4"/>
<feature type="transmembrane region" description="Helical" evidence="1">
    <location>
        <begin position="12"/>
        <end position="29"/>
    </location>
</feature>
<keyword evidence="1" id="KW-0472">Membrane</keyword>
<dbReference type="OrthoDB" id="7605677at2"/>
<dbReference type="EMBL" id="VJWA01000002">
    <property type="protein sequence ID" value="TRW14846.1"/>
    <property type="molecule type" value="Genomic_DNA"/>
</dbReference>
<gene>
    <name evidence="2" type="ORF">FMM06_14320</name>
</gene>
<evidence type="ECO:0000256" key="1">
    <source>
        <dbReference type="SAM" id="Phobius"/>
    </source>
</evidence>
<reference evidence="2 3" key="1">
    <citation type="submission" date="2019-07" db="EMBL/GenBank/DDBJ databases">
        <title>Novel species isolated from glacier.</title>
        <authorList>
            <person name="Liu Q."/>
            <person name="Xin Y.-H."/>
        </authorList>
    </citation>
    <scope>NUCLEOTIDE SEQUENCE [LARGE SCALE GENOMIC DNA]</scope>
    <source>
        <strain evidence="2 3">LB1R16</strain>
    </source>
</reference>
<evidence type="ECO:0000313" key="3">
    <source>
        <dbReference type="Proteomes" id="UP000317894"/>
    </source>
</evidence>
<organism evidence="2 3">
    <name type="scientific">Glacieibacterium frigidum</name>
    <dbReference type="NCBI Taxonomy" id="2593303"/>
    <lineage>
        <taxon>Bacteria</taxon>
        <taxon>Pseudomonadati</taxon>
        <taxon>Pseudomonadota</taxon>
        <taxon>Alphaproteobacteria</taxon>
        <taxon>Sphingomonadales</taxon>
        <taxon>Sphingosinicellaceae</taxon>
        <taxon>Glacieibacterium</taxon>
    </lineage>
</organism>
<keyword evidence="1" id="KW-0812">Transmembrane</keyword>
<comment type="caution">
    <text evidence="2">The sequence shown here is derived from an EMBL/GenBank/DDBJ whole genome shotgun (WGS) entry which is preliminary data.</text>
</comment>
<protein>
    <submittedName>
        <fullName evidence="2">Uncharacterized protein</fullName>
    </submittedName>
</protein>